<dbReference type="RefSeq" id="WP_086272720.1">
    <property type="nucleotide sequence ID" value="NZ_MZNE01000021.1"/>
</dbReference>
<name>A0A242NFJ5_9GAMM</name>
<proteinExistence type="predicted"/>
<accession>A0A242NFJ5</accession>
<organism evidence="1 4">
    <name type="scientific">Gilliamella apicola</name>
    <dbReference type="NCBI Taxonomy" id="1196095"/>
    <lineage>
        <taxon>Bacteria</taxon>
        <taxon>Pseudomonadati</taxon>
        <taxon>Pseudomonadota</taxon>
        <taxon>Gammaproteobacteria</taxon>
        <taxon>Orbales</taxon>
        <taxon>Orbaceae</taxon>
        <taxon>Gilliamella</taxon>
    </lineage>
</organism>
<dbReference type="AlphaFoldDB" id="A0A242NFJ5"/>
<dbReference type="Proteomes" id="UP000194977">
    <property type="component" value="Unassembled WGS sequence"/>
</dbReference>
<evidence type="ECO:0000313" key="4">
    <source>
        <dbReference type="Proteomes" id="UP000194977"/>
    </source>
</evidence>
<gene>
    <name evidence="2" type="ORF">B6C91_12970</name>
    <name evidence="1" type="ORF">B6D08_12580</name>
</gene>
<dbReference type="EMBL" id="NARP01000042">
    <property type="protein sequence ID" value="OTP98021.1"/>
    <property type="molecule type" value="Genomic_DNA"/>
</dbReference>
<dbReference type="OrthoDB" id="9155696at2"/>
<evidence type="ECO:0000313" key="3">
    <source>
        <dbReference type="Proteomes" id="UP000194800"/>
    </source>
</evidence>
<sequence length="97" mass="11636">MPTLSEYSNVSNTAFNILDKKGYQIWYDDEVDLYCAEKNGWDFMAYSPCALLGLISIYEFKNPTTWEEYWWRDNEKDLLDNLSKKKPEFISVMRRNK</sequence>
<protein>
    <submittedName>
        <fullName evidence="1">Uncharacterized protein</fullName>
    </submittedName>
</protein>
<keyword evidence="3" id="KW-1185">Reference proteome</keyword>
<dbReference type="Proteomes" id="UP000194800">
    <property type="component" value="Unassembled WGS sequence"/>
</dbReference>
<evidence type="ECO:0000313" key="2">
    <source>
        <dbReference type="EMBL" id="OTQ08256.1"/>
    </source>
</evidence>
<reference evidence="3 4" key="1">
    <citation type="submission" date="2017-03" db="EMBL/GenBank/DDBJ databases">
        <title>Comparative genomics of honeybee gut symbionts reveal geographically distinct and subgroup specific antibiotic resistance.</title>
        <authorList>
            <person name="Ludvigsen J."/>
            <person name="Porcellato D."/>
            <person name="Labee-Lund T.M."/>
            <person name="Amdam G.V."/>
            <person name="Rudi K."/>
        </authorList>
    </citation>
    <scope>NUCLEOTIDE SEQUENCE [LARGE SCALE GENOMIC DNA]</scope>
    <source>
        <strain evidence="1 4">A-7-12</strain>
        <strain evidence="2 3">A-9-12</strain>
    </source>
</reference>
<dbReference type="EMBL" id="NART01000097">
    <property type="protein sequence ID" value="OTQ08256.1"/>
    <property type="molecule type" value="Genomic_DNA"/>
</dbReference>
<comment type="caution">
    <text evidence="1">The sequence shown here is derived from an EMBL/GenBank/DDBJ whole genome shotgun (WGS) entry which is preliminary data.</text>
</comment>
<evidence type="ECO:0000313" key="1">
    <source>
        <dbReference type="EMBL" id="OTP98021.1"/>
    </source>
</evidence>